<feature type="binding site" evidence="7">
    <location>
        <position position="187"/>
    </location>
    <ligand>
        <name>UDP-N-acetyl-alpha-D-muramoyl-L-alanyl-D-glutamate</name>
        <dbReference type="ChEBI" id="CHEBI:83900"/>
    </ligand>
</feature>
<feature type="binding site" evidence="7">
    <location>
        <position position="27"/>
    </location>
    <ligand>
        <name>UDP-N-acetyl-alpha-D-muramoyl-L-alanyl-D-glutamate</name>
        <dbReference type="ChEBI" id="CHEBI:83900"/>
    </ligand>
</feature>
<feature type="binding site" evidence="7">
    <location>
        <begin position="406"/>
        <end position="409"/>
    </location>
    <ligand>
        <name>meso-2,6-diaminopimelate</name>
        <dbReference type="ChEBI" id="CHEBI:57791"/>
    </ligand>
</feature>
<dbReference type="Pfam" id="PF08245">
    <property type="entry name" value="Mur_ligase_M"/>
    <property type="match status" value="1"/>
</dbReference>
<comment type="similarity">
    <text evidence="1 7">Belongs to the MurCDEF family. MurE subfamily.</text>
</comment>
<dbReference type="NCBIfam" id="TIGR01085">
    <property type="entry name" value="murE"/>
    <property type="match status" value="1"/>
</dbReference>
<evidence type="ECO:0000256" key="1">
    <source>
        <dbReference type="ARBA" id="ARBA00005898"/>
    </source>
</evidence>
<gene>
    <name evidence="7" type="primary">murE</name>
    <name evidence="12" type="ORF">ISO4_00594</name>
</gene>
<evidence type="ECO:0000259" key="9">
    <source>
        <dbReference type="Pfam" id="PF01225"/>
    </source>
</evidence>
<keyword evidence="7" id="KW-0963">Cytoplasm</keyword>
<dbReference type="Pfam" id="PF02875">
    <property type="entry name" value="Mur_ligase_C"/>
    <property type="match status" value="1"/>
</dbReference>
<dbReference type="PANTHER" id="PTHR23135">
    <property type="entry name" value="MUR LIGASE FAMILY MEMBER"/>
    <property type="match status" value="1"/>
</dbReference>
<feature type="binding site" evidence="7">
    <location>
        <position position="382"/>
    </location>
    <ligand>
        <name>meso-2,6-diaminopimelate</name>
        <dbReference type="ChEBI" id="CHEBI:57791"/>
    </ligand>
</feature>
<feature type="domain" description="Mur ligase N-terminal catalytic" evidence="9">
    <location>
        <begin position="22"/>
        <end position="95"/>
    </location>
</feature>
<keyword evidence="7 12" id="KW-0436">Ligase</keyword>
<dbReference type="NCBIfam" id="NF001126">
    <property type="entry name" value="PRK00139.1-4"/>
    <property type="match status" value="1"/>
</dbReference>
<reference evidence="12 13" key="1">
    <citation type="submission" date="2012-09" db="EMBL/GenBank/DDBJ databases">
        <title>Genome Sequence of alkane-degrading Bacterium Alcanivorax venustensis ISO4.</title>
        <authorList>
            <person name="Lai Q."/>
            <person name="Shao Z."/>
        </authorList>
    </citation>
    <scope>NUCLEOTIDE SEQUENCE [LARGE SCALE GENOMIC DNA]</scope>
    <source>
        <strain evidence="12 13">ISO4</strain>
    </source>
</reference>
<dbReference type="RefSeq" id="WP_194855094.1">
    <property type="nucleotide sequence ID" value="NZ_ARXR01000003.1"/>
</dbReference>
<comment type="pathway">
    <text evidence="7 8">Cell wall biogenesis; peptidoglycan biosynthesis.</text>
</comment>
<dbReference type="GO" id="GO:0016874">
    <property type="term" value="F:ligase activity"/>
    <property type="evidence" value="ECO:0007669"/>
    <property type="project" value="UniProtKB-KW"/>
</dbReference>
<evidence type="ECO:0000259" key="10">
    <source>
        <dbReference type="Pfam" id="PF02875"/>
    </source>
</evidence>
<feature type="modified residue" description="N6-carboxylysine" evidence="7">
    <location>
        <position position="221"/>
    </location>
</feature>
<keyword evidence="2 7" id="KW-0132">Cell division</keyword>
<dbReference type="InterPro" id="IPR036565">
    <property type="entry name" value="Mur-like_cat_sf"/>
</dbReference>
<feature type="binding site" evidence="7">
    <location>
        <position position="181"/>
    </location>
    <ligand>
        <name>UDP-N-acetyl-alpha-D-muramoyl-L-alanyl-D-glutamate</name>
        <dbReference type="ChEBI" id="CHEBI:83900"/>
    </ligand>
</feature>
<evidence type="ECO:0000256" key="8">
    <source>
        <dbReference type="RuleBase" id="RU004135"/>
    </source>
</evidence>
<dbReference type="EMBL" id="ARXR01000003">
    <property type="protein sequence ID" value="MBF5051992.1"/>
    <property type="molecule type" value="Genomic_DNA"/>
</dbReference>
<dbReference type="InterPro" id="IPR000713">
    <property type="entry name" value="Mur_ligase_N"/>
</dbReference>
<dbReference type="Gene3D" id="3.90.190.20">
    <property type="entry name" value="Mur ligase, C-terminal domain"/>
    <property type="match status" value="1"/>
</dbReference>
<keyword evidence="5 7" id="KW-0131">Cell cycle</keyword>
<protein>
    <recommendedName>
        <fullName evidence="7">UDP-N-acetylmuramoyl-L-alanyl-D-glutamate--2,6-diaminopimelate ligase</fullName>
        <ecNumber evidence="7">6.3.2.13</ecNumber>
    </recommendedName>
    <alternativeName>
        <fullName evidence="7">Meso-A2pm-adding enzyme</fullName>
    </alternativeName>
    <alternativeName>
        <fullName evidence="7">Meso-diaminopimelate-adding enzyme</fullName>
    </alternativeName>
    <alternativeName>
        <fullName evidence="7">UDP-MurNAc-L-Ala-D-Glu:meso-diaminopimelate ligase</fullName>
    </alternativeName>
    <alternativeName>
        <fullName evidence="7">UDP-MurNAc-tripeptide synthetase</fullName>
    </alternativeName>
    <alternativeName>
        <fullName evidence="7">UDP-N-acetylmuramyl-tripeptide synthetase</fullName>
    </alternativeName>
</protein>
<dbReference type="NCBIfam" id="NF001124">
    <property type="entry name" value="PRK00139.1-2"/>
    <property type="match status" value="1"/>
</dbReference>
<evidence type="ECO:0000256" key="4">
    <source>
        <dbReference type="ARBA" id="ARBA00022984"/>
    </source>
</evidence>
<evidence type="ECO:0000256" key="3">
    <source>
        <dbReference type="ARBA" id="ARBA00022960"/>
    </source>
</evidence>
<evidence type="ECO:0000256" key="6">
    <source>
        <dbReference type="ARBA" id="ARBA00023316"/>
    </source>
</evidence>
<keyword evidence="3 7" id="KW-0133">Cell shape</keyword>
<dbReference type="InterPro" id="IPR005761">
    <property type="entry name" value="UDP-N-AcMur-Glu-dNH2Pim_ligase"/>
</dbReference>
<dbReference type="SUPFAM" id="SSF53623">
    <property type="entry name" value="MurD-like peptide ligases, catalytic domain"/>
    <property type="match status" value="1"/>
</dbReference>
<dbReference type="InterPro" id="IPR035911">
    <property type="entry name" value="MurE/MurF_N"/>
</dbReference>
<comment type="cofactor">
    <cofactor evidence="7">
        <name>Mg(2+)</name>
        <dbReference type="ChEBI" id="CHEBI:18420"/>
    </cofactor>
</comment>
<keyword evidence="7" id="KW-0547">Nucleotide-binding</keyword>
<evidence type="ECO:0000313" key="13">
    <source>
        <dbReference type="Proteomes" id="UP000644441"/>
    </source>
</evidence>
<evidence type="ECO:0000256" key="5">
    <source>
        <dbReference type="ARBA" id="ARBA00023306"/>
    </source>
</evidence>
<comment type="caution">
    <text evidence="12">The sequence shown here is derived from an EMBL/GenBank/DDBJ whole genome shotgun (WGS) entry which is preliminary data.</text>
</comment>
<dbReference type="Pfam" id="PF01225">
    <property type="entry name" value="Mur_ligase"/>
    <property type="match status" value="1"/>
</dbReference>
<dbReference type="Gene3D" id="3.40.1390.10">
    <property type="entry name" value="MurE/MurF, N-terminal domain"/>
    <property type="match status" value="1"/>
</dbReference>
<comment type="catalytic activity">
    <reaction evidence="7">
        <text>UDP-N-acetyl-alpha-D-muramoyl-L-alanyl-D-glutamate + meso-2,6-diaminopimelate + ATP = UDP-N-acetyl-alpha-D-muramoyl-L-alanyl-gamma-D-glutamyl-meso-2,6-diaminopimelate + ADP + phosphate + H(+)</text>
        <dbReference type="Rhea" id="RHEA:23676"/>
        <dbReference type="ChEBI" id="CHEBI:15378"/>
        <dbReference type="ChEBI" id="CHEBI:30616"/>
        <dbReference type="ChEBI" id="CHEBI:43474"/>
        <dbReference type="ChEBI" id="CHEBI:57791"/>
        <dbReference type="ChEBI" id="CHEBI:83900"/>
        <dbReference type="ChEBI" id="CHEBI:83905"/>
        <dbReference type="ChEBI" id="CHEBI:456216"/>
        <dbReference type="EC" id="6.3.2.13"/>
    </reaction>
</comment>
<feature type="binding site" evidence="7">
    <location>
        <position position="29"/>
    </location>
    <ligand>
        <name>UDP-N-acetyl-alpha-D-muramoyl-L-alanyl-D-glutamate</name>
        <dbReference type="ChEBI" id="CHEBI:83900"/>
    </ligand>
</feature>
<sequence length="497" mass="52484">MIALRHLLPDQPLPERLRDLTINALRLDSRAVTPGDLFLAVPGHNADGRQFIDAAIRAGATVVVEEGDTFAVHPHDGAVRLTVPELRRQVGVLAARYFGEPGRRLKVIGVTGTNGKTSITWFLRDALNALGHACGLIGTLGVGLKGHEDSTGHTTPDPITLQKALLALCDAGADSVAMEVSSHALDQHRLGSTPVRIAVFSNLSRDHLDYHGDMDAYLLAKVALFTRPELQEAVINSDDAAAPVLLGRLNDGVRCITYGAQAGATVRCVAWQPHPDGMDLRLTVGGEALNVTLPLFGAFNLSNVMAVAGALHGSGVEPHALADALAAITPVPGRMEPVREAGKPTVIVDYAHTPDGLEKALAAAREHFPGRLHCVVGCGGDRDTGKRPLMAAAAERGADRVLFTSDNPRGENPDAIIDQMRAGLDDPSAVQMETDRRRAVALAVSQAGADDVVLVAGKGHEDYQEVAGERHPMDDRDLAREALAAWRVPAAPAGGTA</sequence>
<dbReference type="PANTHER" id="PTHR23135:SF4">
    <property type="entry name" value="UDP-N-ACETYLMURAMOYL-L-ALANYL-D-GLUTAMATE--2,6-DIAMINOPIMELATE LIGASE MURE HOMOLOG, CHLOROPLASTIC"/>
    <property type="match status" value="1"/>
</dbReference>
<dbReference type="Proteomes" id="UP000644441">
    <property type="component" value="Unassembled WGS sequence"/>
</dbReference>
<feature type="domain" description="Mur ligase C-terminal" evidence="10">
    <location>
        <begin position="333"/>
        <end position="459"/>
    </location>
</feature>
<accession>A0ABS0ACY3</accession>
<keyword evidence="6 7" id="KW-0961">Cell wall biogenesis/degradation</keyword>
<dbReference type="HAMAP" id="MF_00208">
    <property type="entry name" value="MurE"/>
    <property type="match status" value="1"/>
</dbReference>
<comment type="PTM">
    <text evidence="7">Carboxylation is probably crucial for Mg(2+) binding and, consequently, for the gamma-phosphate positioning of ATP.</text>
</comment>
<keyword evidence="7" id="KW-0067">ATP-binding</keyword>
<comment type="function">
    <text evidence="7">Catalyzes the addition of meso-diaminopimelic acid to the nucleotide precursor UDP-N-acetylmuramoyl-L-alanyl-D-glutamate (UMAG) in the biosynthesis of bacterial cell-wall peptidoglycan.</text>
</comment>
<comment type="subcellular location">
    <subcellularLocation>
        <location evidence="7 8">Cytoplasm</location>
    </subcellularLocation>
</comment>
<organism evidence="12 13">
    <name type="scientific">Alloalcanivorax venustensis ISO4</name>
    <dbReference type="NCBI Taxonomy" id="1177184"/>
    <lineage>
        <taxon>Bacteria</taxon>
        <taxon>Pseudomonadati</taxon>
        <taxon>Pseudomonadota</taxon>
        <taxon>Gammaproteobacteria</taxon>
        <taxon>Oceanospirillales</taxon>
        <taxon>Alcanivoracaceae</taxon>
        <taxon>Alloalcanivorax</taxon>
    </lineage>
</organism>
<feature type="domain" description="Mur ligase central" evidence="11">
    <location>
        <begin position="110"/>
        <end position="310"/>
    </location>
</feature>
<feature type="binding site" evidence="7">
    <location>
        <position position="457"/>
    </location>
    <ligand>
        <name>meso-2,6-diaminopimelate</name>
        <dbReference type="ChEBI" id="CHEBI:57791"/>
    </ligand>
</feature>
<keyword evidence="4 7" id="KW-0573">Peptidoglycan synthesis</keyword>
<feature type="binding site" evidence="7">
    <location>
        <position position="189"/>
    </location>
    <ligand>
        <name>UDP-N-acetyl-alpha-D-muramoyl-L-alanyl-D-glutamate</name>
        <dbReference type="ChEBI" id="CHEBI:83900"/>
    </ligand>
</feature>
<name>A0ABS0ACY3_9GAMM</name>
<dbReference type="SUPFAM" id="SSF63418">
    <property type="entry name" value="MurE/MurF N-terminal domain"/>
    <property type="match status" value="1"/>
</dbReference>
<feature type="binding site" evidence="7">
    <location>
        <begin position="112"/>
        <end position="118"/>
    </location>
    <ligand>
        <name>ATP</name>
        <dbReference type="ChEBI" id="CHEBI:30616"/>
    </ligand>
</feature>
<evidence type="ECO:0000256" key="2">
    <source>
        <dbReference type="ARBA" id="ARBA00022618"/>
    </source>
</evidence>
<feature type="binding site" evidence="7">
    <location>
        <begin position="154"/>
        <end position="155"/>
    </location>
    <ligand>
        <name>UDP-N-acetyl-alpha-D-muramoyl-L-alanyl-D-glutamate</name>
        <dbReference type="ChEBI" id="CHEBI:83900"/>
    </ligand>
</feature>
<proteinExistence type="inferred from homology"/>
<dbReference type="EC" id="6.3.2.13" evidence="7"/>
<feature type="short sequence motif" description="Meso-diaminopimelate recognition motif" evidence="7">
    <location>
        <begin position="406"/>
        <end position="409"/>
    </location>
</feature>
<evidence type="ECO:0000256" key="7">
    <source>
        <dbReference type="HAMAP-Rule" id="MF_00208"/>
    </source>
</evidence>
<evidence type="ECO:0000259" key="11">
    <source>
        <dbReference type="Pfam" id="PF08245"/>
    </source>
</evidence>
<feature type="binding site" evidence="7">
    <location>
        <position position="461"/>
    </location>
    <ligand>
        <name>meso-2,6-diaminopimelate</name>
        <dbReference type="ChEBI" id="CHEBI:57791"/>
    </ligand>
</feature>
<dbReference type="InterPro" id="IPR036615">
    <property type="entry name" value="Mur_ligase_C_dom_sf"/>
</dbReference>
<comment type="caution">
    <text evidence="7">Lacks conserved residue(s) required for the propagation of feature annotation.</text>
</comment>
<evidence type="ECO:0000313" key="12">
    <source>
        <dbReference type="EMBL" id="MBF5051992.1"/>
    </source>
</evidence>
<dbReference type="SUPFAM" id="SSF53244">
    <property type="entry name" value="MurD-like peptide ligases, peptide-binding domain"/>
    <property type="match status" value="1"/>
</dbReference>
<dbReference type="InterPro" id="IPR004101">
    <property type="entry name" value="Mur_ligase_C"/>
</dbReference>
<keyword evidence="7" id="KW-0460">Magnesium</keyword>
<dbReference type="InterPro" id="IPR013221">
    <property type="entry name" value="Mur_ligase_cen"/>
</dbReference>
<keyword evidence="13" id="KW-1185">Reference proteome</keyword>
<dbReference type="Gene3D" id="3.40.1190.10">
    <property type="entry name" value="Mur-like, catalytic domain"/>
    <property type="match status" value="1"/>
</dbReference>